<dbReference type="KEGG" id="nfl:COO91_02798"/>
<gene>
    <name evidence="2" type="ORF">COO91_02798</name>
</gene>
<evidence type="ECO:0000313" key="2">
    <source>
        <dbReference type="EMBL" id="AUB36873.1"/>
    </source>
</evidence>
<sequence>MVRAVYAQKTYEQRISSFGDRGGNNNGGRTDKEAPAC</sequence>
<accession>A0A2K8SNI8</accession>
<keyword evidence="3" id="KW-1185">Reference proteome</keyword>
<dbReference type="EMBL" id="CP024785">
    <property type="protein sequence ID" value="AUB36873.1"/>
    <property type="molecule type" value="Genomic_DNA"/>
</dbReference>
<reference evidence="2 3" key="1">
    <citation type="submission" date="2017-11" db="EMBL/GenBank/DDBJ databases">
        <title>Complete genome of a free-living desiccation-tolerant cyanobacterium and its photosynthetic adaptation to extreme terrestrial habitat.</title>
        <authorList>
            <person name="Shang J."/>
        </authorList>
    </citation>
    <scope>NUCLEOTIDE SEQUENCE [LARGE SCALE GENOMIC DNA]</scope>
    <source>
        <strain evidence="2 3">CCNUN1</strain>
    </source>
</reference>
<evidence type="ECO:0000313" key="3">
    <source>
        <dbReference type="Proteomes" id="UP000232003"/>
    </source>
</evidence>
<feature type="region of interest" description="Disordered" evidence="1">
    <location>
        <begin position="15"/>
        <end position="37"/>
    </location>
</feature>
<protein>
    <submittedName>
        <fullName evidence="2">Uncharacterized protein</fullName>
    </submittedName>
</protein>
<evidence type="ECO:0000256" key="1">
    <source>
        <dbReference type="SAM" id="MobiDB-lite"/>
    </source>
</evidence>
<name>A0A2K8SNI8_9NOSO</name>
<proteinExistence type="predicted"/>
<dbReference type="Proteomes" id="UP000232003">
    <property type="component" value="Chromosome"/>
</dbReference>
<dbReference type="AlphaFoldDB" id="A0A2K8SNI8"/>
<organism evidence="2 3">
    <name type="scientific">Nostoc flagelliforme CCNUN1</name>
    <dbReference type="NCBI Taxonomy" id="2038116"/>
    <lineage>
        <taxon>Bacteria</taxon>
        <taxon>Bacillati</taxon>
        <taxon>Cyanobacteriota</taxon>
        <taxon>Cyanophyceae</taxon>
        <taxon>Nostocales</taxon>
        <taxon>Nostocaceae</taxon>
        <taxon>Nostoc</taxon>
    </lineage>
</organism>